<dbReference type="EMBL" id="LAZR01000747">
    <property type="protein sequence ID" value="KKN58814.1"/>
    <property type="molecule type" value="Genomic_DNA"/>
</dbReference>
<dbReference type="GO" id="GO:0015074">
    <property type="term" value="P:DNA integration"/>
    <property type="evidence" value="ECO:0007669"/>
    <property type="project" value="InterPro"/>
</dbReference>
<organism evidence="2">
    <name type="scientific">marine sediment metagenome</name>
    <dbReference type="NCBI Taxonomy" id="412755"/>
    <lineage>
        <taxon>unclassified sequences</taxon>
        <taxon>metagenomes</taxon>
        <taxon>ecological metagenomes</taxon>
    </lineage>
</organism>
<evidence type="ECO:0000313" key="2">
    <source>
        <dbReference type="EMBL" id="KKN58814.1"/>
    </source>
</evidence>
<dbReference type="GO" id="GO:0003677">
    <property type="term" value="F:DNA binding"/>
    <property type="evidence" value="ECO:0007669"/>
    <property type="project" value="InterPro"/>
</dbReference>
<dbReference type="GO" id="GO:0006310">
    <property type="term" value="P:DNA recombination"/>
    <property type="evidence" value="ECO:0007669"/>
    <property type="project" value="UniProtKB-KW"/>
</dbReference>
<accession>A0A0F9RVH9</accession>
<reference evidence="2" key="1">
    <citation type="journal article" date="2015" name="Nature">
        <title>Complex archaea that bridge the gap between prokaryotes and eukaryotes.</title>
        <authorList>
            <person name="Spang A."/>
            <person name="Saw J.H."/>
            <person name="Jorgensen S.L."/>
            <person name="Zaremba-Niedzwiedzka K."/>
            <person name="Martijn J."/>
            <person name="Lind A.E."/>
            <person name="van Eijk R."/>
            <person name="Schleper C."/>
            <person name="Guy L."/>
            <person name="Ettema T.J."/>
        </authorList>
    </citation>
    <scope>NUCLEOTIDE SEQUENCE</scope>
</reference>
<keyword evidence="1" id="KW-0233">DNA recombination</keyword>
<comment type="caution">
    <text evidence="2">The sequence shown here is derived from an EMBL/GenBank/DDBJ whole genome shotgun (WGS) entry which is preliminary data.</text>
</comment>
<dbReference type="InterPro" id="IPR013762">
    <property type="entry name" value="Integrase-like_cat_sf"/>
</dbReference>
<dbReference type="InterPro" id="IPR011010">
    <property type="entry name" value="DNA_brk_join_enz"/>
</dbReference>
<dbReference type="Gene3D" id="1.10.443.10">
    <property type="entry name" value="Intergrase catalytic core"/>
    <property type="match status" value="1"/>
</dbReference>
<dbReference type="AlphaFoldDB" id="A0A0F9RVH9"/>
<evidence type="ECO:0000256" key="1">
    <source>
        <dbReference type="ARBA" id="ARBA00023172"/>
    </source>
</evidence>
<protein>
    <submittedName>
        <fullName evidence="2">Uncharacterized protein</fullName>
    </submittedName>
</protein>
<sequence length="237" mass="28405">MIPNQNRRAAWSRQKELQKKYAYEEVPSLDELKNIIDRINAGKIDIVKQTKRAKALFAMYYLTACRVSEIVKVTELWKKKYVKEGNIFREVDKERIPHNYPGVNKGQIKFGTEYDKQCMYIRTENRKHKERTTKRQPIPIELEMPIVEFIKDYIKDLNDDSILFNFKSKRATQIIVDSTDFNVHFIRHIRATHLVTKYDFNEQALIKFMGWTDARPAKYYMELSSSDIFKQFYKNRK</sequence>
<dbReference type="SUPFAM" id="SSF56349">
    <property type="entry name" value="DNA breaking-rejoining enzymes"/>
    <property type="match status" value="1"/>
</dbReference>
<proteinExistence type="predicted"/>
<gene>
    <name evidence="2" type="ORF">LCGC14_0548200</name>
</gene>
<name>A0A0F9RVH9_9ZZZZ</name>